<feature type="domain" description="Myb/SANT-like DNA-binding" evidence="6">
    <location>
        <begin position="10"/>
        <end position="84"/>
    </location>
</feature>
<dbReference type="HOGENOM" id="CLU_2280983_0_0_1"/>
<keyword evidence="3" id="KW-0805">Transcription regulation</keyword>
<dbReference type="Proteomes" id="UP000007266">
    <property type="component" value="Linkage group 8"/>
</dbReference>
<evidence type="ECO:0000256" key="3">
    <source>
        <dbReference type="ARBA" id="ARBA00023015"/>
    </source>
</evidence>
<dbReference type="InterPro" id="IPR028002">
    <property type="entry name" value="Myb_DNA-bind_5"/>
</dbReference>
<dbReference type="InParanoid" id="D6WY79"/>
<dbReference type="PhylomeDB" id="D6WY79"/>
<dbReference type="AlphaFoldDB" id="D6WY79"/>
<dbReference type="PANTHER" id="PTHR21411:SF0">
    <property type="entry name" value="REGULATORY PROTEIN ZESTE"/>
    <property type="match status" value="1"/>
</dbReference>
<accession>D6WY79</accession>
<reference evidence="7 8" key="2">
    <citation type="journal article" date="2010" name="Nucleic Acids Res.">
        <title>BeetleBase in 2010: revisions to provide comprehensive genomic information for Tribolium castaneum.</title>
        <authorList>
            <person name="Kim H.S."/>
            <person name="Murphy T."/>
            <person name="Xia J."/>
            <person name="Caragea D."/>
            <person name="Park Y."/>
            <person name="Beeman R.W."/>
            <person name="Lorenzen M.D."/>
            <person name="Butcher S."/>
            <person name="Manak J.R."/>
            <person name="Brown S.J."/>
        </authorList>
    </citation>
    <scope>GENOME REANNOTATION</scope>
    <source>
        <strain evidence="7 8">Georgia GA2</strain>
    </source>
</reference>
<sequence>MASIKQKRVRGPNFSNDEKELLVQYVNQHSSIIESKTAEPNILKKRPKLWQDLSEKFRRAGFNRSPTKLRDNYFRIKQAAKVNIIKFRKEKKKTGGGKGPKE</sequence>
<evidence type="ECO:0000313" key="8">
    <source>
        <dbReference type="Proteomes" id="UP000007266"/>
    </source>
</evidence>
<evidence type="ECO:0000313" key="7">
    <source>
        <dbReference type="EMBL" id="EFA07732.1"/>
    </source>
</evidence>
<keyword evidence="4" id="KW-0804">Transcription</keyword>
<dbReference type="EMBL" id="KQ971357">
    <property type="protein sequence ID" value="EFA07732.1"/>
    <property type="molecule type" value="Genomic_DNA"/>
</dbReference>
<keyword evidence="8" id="KW-1185">Reference proteome</keyword>
<reference evidence="7 8" key="1">
    <citation type="journal article" date="2008" name="Nature">
        <title>The genome of the model beetle and pest Tribolium castaneum.</title>
        <authorList>
            <consortium name="Tribolium Genome Sequencing Consortium"/>
            <person name="Richards S."/>
            <person name="Gibbs R.A."/>
            <person name="Weinstock G.M."/>
            <person name="Brown S.J."/>
            <person name="Denell R."/>
            <person name="Beeman R.W."/>
            <person name="Gibbs R."/>
            <person name="Beeman R.W."/>
            <person name="Brown S.J."/>
            <person name="Bucher G."/>
            <person name="Friedrich M."/>
            <person name="Grimmelikhuijzen C.J."/>
            <person name="Klingler M."/>
            <person name="Lorenzen M."/>
            <person name="Richards S."/>
            <person name="Roth S."/>
            <person name="Schroder R."/>
            <person name="Tautz D."/>
            <person name="Zdobnov E.M."/>
            <person name="Muzny D."/>
            <person name="Gibbs R.A."/>
            <person name="Weinstock G.M."/>
            <person name="Attaway T."/>
            <person name="Bell S."/>
            <person name="Buhay C.J."/>
            <person name="Chandrabose M.N."/>
            <person name="Chavez D."/>
            <person name="Clerk-Blankenburg K.P."/>
            <person name="Cree A."/>
            <person name="Dao M."/>
            <person name="Davis C."/>
            <person name="Chacko J."/>
            <person name="Dinh H."/>
            <person name="Dugan-Rocha S."/>
            <person name="Fowler G."/>
            <person name="Garner T.T."/>
            <person name="Garnes J."/>
            <person name="Gnirke A."/>
            <person name="Hawes A."/>
            <person name="Hernandez J."/>
            <person name="Hines S."/>
            <person name="Holder M."/>
            <person name="Hume J."/>
            <person name="Jhangiani S.N."/>
            <person name="Joshi V."/>
            <person name="Khan Z.M."/>
            <person name="Jackson L."/>
            <person name="Kovar C."/>
            <person name="Kowis A."/>
            <person name="Lee S."/>
            <person name="Lewis L.R."/>
            <person name="Margolis J."/>
            <person name="Morgan M."/>
            <person name="Nazareth L.V."/>
            <person name="Nguyen N."/>
            <person name="Okwuonu G."/>
            <person name="Parker D."/>
            <person name="Richards S."/>
            <person name="Ruiz S.J."/>
            <person name="Santibanez J."/>
            <person name="Savard J."/>
            <person name="Scherer S.E."/>
            <person name="Schneider B."/>
            <person name="Sodergren E."/>
            <person name="Tautz D."/>
            <person name="Vattahil S."/>
            <person name="Villasana D."/>
            <person name="White C.S."/>
            <person name="Wright R."/>
            <person name="Park Y."/>
            <person name="Beeman R.W."/>
            <person name="Lord J."/>
            <person name="Oppert B."/>
            <person name="Lorenzen M."/>
            <person name="Brown S."/>
            <person name="Wang L."/>
            <person name="Savard J."/>
            <person name="Tautz D."/>
            <person name="Richards S."/>
            <person name="Weinstock G."/>
            <person name="Gibbs R.A."/>
            <person name="Liu Y."/>
            <person name="Worley K."/>
            <person name="Weinstock G."/>
            <person name="Elsik C.G."/>
            <person name="Reese J.T."/>
            <person name="Elhaik E."/>
            <person name="Landan G."/>
            <person name="Graur D."/>
            <person name="Arensburger P."/>
            <person name="Atkinson P."/>
            <person name="Beeman R.W."/>
            <person name="Beidler J."/>
            <person name="Brown S.J."/>
            <person name="Demuth J.P."/>
            <person name="Drury D.W."/>
            <person name="Du Y.Z."/>
            <person name="Fujiwara H."/>
            <person name="Lorenzen M."/>
            <person name="Maselli V."/>
            <person name="Osanai M."/>
            <person name="Park Y."/>
            <person name="Robertson H.M."/>
            <person name="Tu Z."/>
            <person name="Wang J.J."/>
            <person name="Wang S."/>
            <person name="Richards S."/>
            <person name="Song H."/>
            <person name="Zhang L."/>
            <person name="Sodergren E."/>
            <person name="Werner D."/>
            <person name="Stanke M."/>
            <person name="Morgenstern B."/>
            <person name="Solovyev V."/>
            <person name="Kosarev P."/>
            <person name="Brown G."/>
            <person name="Chen H.C."/>
            <person name="Ermolaeva O."/>
            <person name="Hlavina W."/>
            <person name="Kapustin Y."/>
            <person name="Kiryutin B."/>
            <person name="Kitts P."/>
            <person name="Maglott D."/>
            <person name="Pruitt K."/>
            <person name="Sapojnikov V."/>
            <person name="Souvorov A."/>
            <person name="Mackey A.J."/>
            <person name="Waterhouse R.M."/>
            <person name="Wyder S."/>
            <person name="Zdobnov E.M."/>
            <person name="Zdobnov E.M."/>
            <person name="Wyder S."/>
            <person name="Kriventseva E.V."/>
            <person name="Kadowaki T."/>
            <person name="Bork P."/>
            <person name="Aranda M."/>
            <person name="Bao R."/>
            <person name="Beermann A."/>
            <person name="Berns N."/>
            <person name="Bolognesi R."/>
            <person name="Bonneton F."/>
            <person name="Bopp D."/>
            <person name="Brown S.J."/>
            <person name="Bucher G."/>
            <person name="Butts T."/>
            <person name="Chaumot A."/>
            <person name="Denell R.E."/>
            <person name="Ferrier D.E."/>
            <person name="Friedrich M."/>
            <person name="Gordon C.M."/>
            <person name="Jindra M."/>
            <person name="Klingler M."/>
            <person name="Lan Q."/>
            <person name="Lattorff H.M."/>
            <person name="Laudet V."/>
            <person name="von Levetsow C."/>
            <person name="Liu Z."/>
            <person name="Lutz R."/>
            <person name="Lynch J.A."/>
            <person name="da Fonseca R.N."/>
            <person name="Posnien N."/>
            <person name="Reuter R."/>
            <person name="Roth S."/>
            <person name="Savard J."/>
            <person name="Schinko J.B."/>
            <person name="Schmitt C."/>
            <person name="Schoppmeier M."/>
            <person name="Schroder R."/>
            <person name="Shippy T.D."/>
            <person name="Simonnet F."/>
            <person name="Marques-Souza H."/>
            <person name="Tautz D."/>
            <person name="Tomoyasu Y."/>
            <person name="Trauner J."/>
            <person name="Van der Zee M."/>
            <person name="Vervoort M."/>
            <person name="Wittkopp N."/>
            <person name="Wimmer E.A."/>
            <person name="Yang X."/>
            <person name="Jones A.K."/>
            <person name="Sattelle D.B."/>
            <person name="Ebert P.R."/>
            <person name="Nelson D."/>
            <person name="Scott J.G."/>
            <person name="Beeman R.W."/>
            <person name="Muthukrishnan S."/>
            <person name="Kramer K.J."/>
            <person name="Arakane Y."/>
            <person name="Beeman R.W."/>
            <person name="Zhu Q."/>
            <person name="Hogenkamp D."/>
            <person name="Dixit R."/>
            <person name="Oppert B."/>
            <person name="Jiang H."/>
            <person name="Zou Z."/>
            <person name="Marshall J."/>
            <person name="Elpidina E."/>
            <person name="Vinokurov K."/>
            <person name="Oppert C."/>
            <person name="Zou Z."/>
            <person name="Evans J."/>
            <person name="Lu Z."/>
            <person name="Zhao P."/>
            <person name="Sumathipala N."/>
            <person name="Altincicek B."/>
            <person name="Vilcinskas A."/>
            <person name="Williams M."/>
            <person name="Hultmark D."/>
            <person name="Hetru C."/>
            <person name="Jiang H."/>
            <person name="Grimmelikhuijzen C.J."/>
            <person name="Hauser F."/>
            <person name="Cazzamali G."/>
            <person name="Williamson M."/>
            <person name="Park Y."/>
            <person name="Li B."/>
            <person name="Tanaka Y."/>
            <person name="Predel R."/>
            <person name="Neupert S."/>
            <person name="Schachtner J."/>
            <person name="Verleyen P."/>
            <person name="Raible F."/>
            <person name="Bork P."/>
            <person name="Friedrich M."/>
            <person name="Walden K.K."/>
            <person name="Robertson H.M."/>
            <person name="Angeli S."/>
            <person name="Foret S."/>
            <person name="Bucher G."/>
            <person name="Schuetz S."/>
            <person name="Maleszka R."/>
            <person name="Wimmer E.A."/>
            <person name="Beeman R.W."/>
            <person name="Lorenzen M."/>
            <person name="Tomoyasu Y."/>
            <person name="Miller S.C."/>
            <person name="Grossmann D."/>
            <person name="Bucher G."/>
        </authorList>
    </citation>
    <scope>NUCLEOTIDE SEQUENCE [LARGE SCALE GENOMIC DNA]</scope>
    <source>
        <strain evidence="7 8">Georgia GA2</strain>
    </source>
</reference>
<dbReference type="PANTHER" id="PTHR21411">
    <property type="entry name" value="APONTIC"/>
    <property type="match status" value="1"/>
</dbReference>
<evidence type="ECO:0000256" key="1">
    <source>
        <dbReference type="ARBA" id="ARBA00011764"/>
    </source>
</evidence>
<gene>
    <name evidence="7" type="primary">GLEAN_02210</name>
    <name evidence="7" type="ORF">TcasGA2_TC002210</name>
</gene>
<proteinExistence type="predicted"/>
<evidence type="ECO:0000256" key="5">
    <source>
        <dbReference type="ARBA" id="ARBA00025466"/>
    </source>
</evidence>
<evidence type="ECO:0000256" key="4">
    <source>
        <dbReference type="ARBA" id="ARBA00023163"/>
    </source>
</evidence>
<dbReference type="Pfam" id="PF13873">
    <property type="entry name" value="Myb_DNA-bind_5"/>
    <property type="match status" value="1"/>
</dbReference>
<comment type="subunit">
    <text evidence="1">Self-associates forming complexes of several hundred monomers.</text>
</comment>
<name>D6WY79_TRICA</name>
<protein>
    <recommendedName>
        <fullName evidence="2">Regulatory protein zeste</fullName>
    </recommendedName>
</protein>
<organism evidence="7 8">
    <name type="scientific">Tribolium castaneum</name>
    <name type="common">Red flour beetle</name>
    <dbReference type="NCBI Taxonomy" id="7070"/>
    <lineage>
        <taxon>Eukaryota</taxon>
        <taxon>Metazoa</taxon>
        <taxon>Ecdysozoa</taxon>
        <taxon>Arthropoda</taxon>
        <taxon>Hexapoda</taxon>
        <taxon>Insecta</taxon>
        <taxon>Pterygota</taxon>
        <taxon>Neoptera</taxon>
        <taxon>Endopterygota</taxon>
        <taxon>Coleoptera</taxon>
        <taxon>Polyphaga</taxon>
        <taxon>Cucujiformia</taxon>
        <taxon>Tenebrionidae</taxon>
        <taxon>Tenebrionidae incertae sedis</taxon>
        <taxon>Tribolium</taxon>
    </lineage>
</organism>
<comment type="function">
    <text evidence="5">Involved in transvection phenomena (= synapsis-dependent gene expression), where the synaptic pairing of chromosomes carrying genes with which zeste interacts influences the expression of these genes. Zeste binds to DNA and stimulates transcription from a nearby promoter.</text>
</comment>
<evidence type="ECO:0000256" key="2">
    <source>
        <dbReference type="ARBA" id="ARBA00016807"/>
    </source>
</evidence>
<evidence type="ECO:0000259" key="6">
    <source>
        <dbReference type="Pfam" id="PF13873"/>
    </source>
</evidence>